<dbReference type="WBParaSite" id="RSKR_0000887966.1">
    <property type="protein sequence ID" value="RSKR_0000887966.1"/>
    <property type="gene ID" value="RSKR_0000887966"/>
</dbReference>
<evidence type="ECO:0000313" key="2">
    <source>
        <dbReference type="WBParaSite" id="RSKR_0000887966.1"/>
    </source>
</evidence>
<sequence length="522" mass="59511">MDEVYSDGSSSLLEGDRTAGIFLGNTSKEEWQHFMYLRSTPGKSNVDSWALFFVVICNLLGAIGVFSNLFVIVALLLNRKRMLSNIFYVLVLHCSIVDIIRGICLIIYGLPNLLISVGLTMSGRHGLFNTQRYATLILRSCNLLTIFNLLIFTTNEFIVIKFPLHYRRYFSRRIVLFLISLGWLISILFGVVYVILNTIYGTNSLMIQMEVPNSTNPFNLFSPTNYSLNYTLVNFHNNFNIENMKRVENSKLDAVTISSLIIFILCYLCLFIVLVSFMTHLICYGMILRRIKKFHSASAGKDSTNFHSQESKKIMKKAPLKKCTSSVSLGNGRVNSNASLFDKKGSSPASCRMSMKRGNSYKKWKTHIMSRHKYLIVIGTVLFVDILFLLPYSTIQMVSILYITNKLSTSEVLSSTIRWGLQLMIGVHSVCQPMCYFRMNEFRQMACCGKSNLDRAKSFSAAHKNYNYTKSHGADENMARMMKEQNRMLGNEVVILDEIDEQPPQEIIKETTTSTHNSFCTR</sequence>
<proteinExistence type="predicted"/>
<reference evidence="2" key="1">
    <citation type="submission" date="2016-11" db="UniProtKB">
        <authorList>
            <consortium name="WormBaseParasite"/>
        </authorList>
    </citation>
    <scope>IDENTIFICATION</scope>
    <source>
        <strain evidence="2">KR3021</strain>
    </source>
</reference>
<protein>
    <submittedName>
        <fullName evidence="2">G_PROTEIN_RECEP_F1_2 domain-containing protein</fullName>
    </submittedName>
</protein>
<name>A0AC35U971_9BILA</name>
<organism evidence="1 2">
    <name type="scientific">Rhabditophanes sp. KR3021</name>
    <dbReference type="NCBI Taxonomy" id="114890"/>
    <lineage>
        <taxon>Eukaryota</taxon>
        <taxon>Metazoa</taxon>
        <taxon>Ecdysozoa</taxon>
        <taxon>Nematoda</taxon>
        <taxon>Chromadorea</taxon>
        <taxon>Rhabditida</taxon>
        <taxon>Tylenchina</taxon>
        <taxon>Panagrolaimomorpha</taxon>
        <taxon>Strongyloidoidea</taxon>
        <taxon>Alloionematidae</taxon>
        <taxon>Rhabditophanes</taxon>
    </lineage>
</organism>
<dbReference type="Proteomes" id="UP000095286">
    <property type="component" value="Unplaced"/>
</dbReference>
<evidence type="ECO:0000313" key="1">
    <source>
        <dbReference type="Proteomes" id="UP000095286"/>
    </source>
</evidence>
<accession>A0AC35U971</accession>